<dbReference type="PANTHER" id="PTHR37783">
    <property type="entry name" value="MEMBRANE PROTEIN, PUTATIVE (AFU_ORTHOLOGUE AFUA_1G04315)-RELATED"/>
    <property type="match status" value="1"/>
</dbReference>
<dbReference type="OrthoDB" id="5553410at2759"/>
<dbReference type="Gene3D" id="3.20.180.10">
    <property type="entry name" value="PNP-oxidase-like"/>
    <property type="match status" value="1"/>
</dbReference>
<accession>A0A875SA80</accession>
<evidence type="ECO:0000259" key="2">
    <source>
        <dbReference type="Pfam" id="PF10615"/>
    </source>
</evidence>
<dbReference type="EMBL" id="CP064815">
    <property type="protein sequence ID" value="QPG75904.1"/>
    <property type="molecule type" value="Genomic_DNA"/>
</dbReference>
<keyword evidence="1" id="KW-0812">Transmembrane</keyword>
<feature type="transmembrane region" description="Helical" evidence="1">
    <location>
        <begin position="107"/>
        <end position="131"/>
    </location>
</feature>
<protein>
    <recommendedName>
        <fullName evidence="2">DUF2470 domain-containing protein</fullName>
    </recommendedName>
</protein>
<dbReference type="KEGG" id="bnn:FOA43_003290"/>
<gene>
    <name evidence="3" type="ORF">FOA43_003290</name>
</gene>
<feature type="domain" description="DUF2470" evidence="2">
    <location>
        <begin position="4"/>
        <end position="80"/>
    </location>
</feature>
<keyword evidence="1" id="KW-1133">Transmembrane helix</keyword>
<evidence type="ECO:0000313" key="4">
    <source>
        <dbReference type="Proteomes" id="UP000662931"/>
    </source>
</evidence>
<keyword evidence="1" id="KW-0472">Membrane</keyword>
<dbReference type="PANTHER" id="PTHR37783:SF1">
    <property type="entry name" value="MEMBRANE PROTEIN, PUTATIVE (AFU_ORTHOLOGUE AFUA_1G04315)-RELATED"/>
    <property type="match status" value="1"/>
</dbReference>
<evidence type="ECO:0000256" key="1">
    <source>
        <dbReference type="SAM" id="Phobius"/>
    </source>
</evidence>
<proteinExistence type="predicted"/>
<dbReference type="Proteomes" id="UP000662931">
    <property type="component" value="Chromosome 4"/>
</dbReference>
<dbReference type="InterPro" id="IPR019595">
    <property type="entry name" value="DUF2470"/>
</dbReference>
<dbReference type="RefSeq" id="XP_038779469.1">
    <property type="nucleotide sequence ID" value="XM_038923541.1"/>
</dbReference>
<name>A0A875SA80_EENNA</name>
<keyword evidence="4" id="KW-1185">Reference proteome</keyword>
<organism evidence="3 4">
    <name type="scientific">Eeniella nana</name>
    <name type="common">Yeast</name>
    <name type="synonym">Brettanomyces nanus</name>
    <dbReference type="NCBI Taxonomy" id="13502"/>
    <lineage>
        <taxon>Eukaryota</taxon>
        <taxon>Fungi</taxon>
        <taxon>Dikarya</taxon>
        <taxon>Ascomycota</taxon>
        <taxon>Saccharomycotina</taxon>
        <taxon>Pichiomycetes</taxon>
        <taxon>Pichiales</taxon>
        <taxon>Pichiaceae</taxon>
        <taxon>Brettanomyces</taxon>
    </lineage>
</organism>
<evidence type="ECO:0000313" key="3">
    <source>
        <dbReference type="EMBL" id="QPG75904.1"/>
    </source>
</evidence>
<reference evidence="3" key="1">
    <citation type="submission" date="2020-10" db="EMBL/GenBank/DDBJ databases">
        <authorList>
            <person name="Roach M.J.R."/>
        </authorList>
    </citation>
    <scope>NUCLEOTIDE SEQUENCE</scope>
    <source>
        <strain evidence="3">CBS 1945</strain>
    </source>
</reference>
<dbReference type="Pfam" id="PF10615">
    <property type="entry name" value="DUF2470"/>
    <property type="match status" value="1"/>
</dbReference>
<sequence length="214" mass="24128">MSTQSIIDHLNHGHQHNLEDLLVVYGKLSKSELGSPKVAKIDLKSLTISYGSEPNRKSKKIEFLQSVKSYDDFEDVVLSMFEQAADKRGFSAYKITTIPLASKPLELAYWVAFMLLVFLAFAPGTTVDLLVNQFGLSLNRAVTFNQVARWIINTLCVTHSTETAMTLNPQLAAHRVPVPKRMVACFLCMIEGVFFIRRFEREVKKAEGTKMKVN</sequence>
<dbReference type="AlphaFoldDB" id="A0A875SA80"/>
<dbReference type="InterPro" id="IPR037119">
    <property type="entry name" value="Haem_oxidase_HugZ-like_sf"/>
</dbReference>
<dbReference type="GeneID" id="62196690"/>